<dbReference type="PANTHER" id="PTHR33406:SF6">
    <property type="entry name" value="MEMBRANE PROTEIN YDGH-RELATED"/>
    <property type="match status" value="1"/>
</dbReference>
<keyword evidence="3" id="KW-1003">Cell membrane</keyword>
<evidence type="ECO:0000313" key="10">
    <source>
        <dbReference type="EMBL" id="MFC7188437.1"/>
    </source>
</evidence>
<dbReference type="PANTHER" id="PTHR33406">
    <property type="entry name" value="MEMBRANE PROTEIN MJ1562-RELATED"/>
    <property type="match status" value="1"/>
</dbReference>
<dbReference type="EMBL" id="JBHTAX010000001">
    <property type="protein sequence ID" value="MFC7188437.1"/>
    <property type="molecule type" value="Genomic_DNA"/>
</dbReference>
<feature type="domain" description="SSD" evidence="9">
    <location>
        <begin position="187"/>
        <end position="312"/>
    </location>
</feature>
<keyword evidence="6 8" id="KW-0472">Membrane</keyword>
<dbReference type="Gene3D" id="1.20.1640.10">
    <property type="entry name" value="Multidrug efflux transporter AcrB transmembrane domain"/>
    <property type="match status" value="1"/>
</dbReference>
<keyword evidence="5 8" id="KW-1133">Transmembrane helix</keyword>
<comment type="subcellular location">
    <subcellularLocation>
        <location evidence="1">Cell membrane</location>
        <topology evidence="1">Multi-pass membrane protein</topology>
    </subcellularLocation>
</comment>
<comment type="similarity">
    <text evidence="2">Belongs to the resistance-nodulation-cell division (RND) (TC 2.A.6) family. MmpL subfamily.</text>
</comment>
<organism evidence="10 11">
    <name type="scientific">Halocatena marina</name>
    <dbReference type="NCBI Taxonomy" id="2934937"/>
    <lineage>
        <taxon>Archaea</taxon>
        <taxon>Methanobacteriati</taxon>
        <taxon>Methanobacteriota</taxon>
        <taxon>Stenosarchaea group</taxon>
        <taxon>Halobacteria</taxon>
        <taxon>Halobacteriales</taxon>
        <taxon>Natronomonadaceae</taxon>
        <taxon>Halocatena</taxon>
    </lineage>
</organism>
<name>A0ABD5YHR5_9EURY</name>
<feature type="transmembrane region" description="Helical" evidence="8">
    <location>
        <begin position="161"/>
        <end position="180"/>
    </location>
</feature>
<feature type="region of interest" description="Disordered" evidence="7">
    <location>
        <begin position="1"/>
        <end position="33"/>
    </location>
</feature>
<dbReference type="GO" id="GO:0005886">
    <property type="term" value="C:plasma membrane"/>
    <property type="evidence" value="ECO:0007669"/>
    <property type="project" value="UniProtKB-SubCell"/>
</dbReference>
<comment type="caution">
    <text evidence="10">The sequence shown here is derived from an EMBL/GenBank/DDBJ whole genome shotgun (WGS) entry which is preliminary data.</text>
</comment>
<gene>
    <name evidence="10" type="ORF">ACFQL7_00240</name>
</gene>
<evidence type="ECO:0000256" key="7">
    <source>
        <dbReference type="SAM" id="MobiDB-lite"/>
    </source>
</evidence>
<feature type="transmembrane region" description="Helical" evidence="8">
    <location>
        <begin position="353"/>
        <end position="372"/>
    </location>
</feature>
<keyword evidence="11" id="KW-1185">Reference proteome</keyword>
<protein>
    <submittedName>
        <fullName evidence="10">MMPL family transporter</fullName>
    </submittedName>
</protein>
<evidence type="ECO:0000256" key="5">
    <source>
        <dbReference type="ARBA" id="ARBA00022989"/>
    </source>
</evidence>
<feature type="compositionally biased region" description="Basic and acidic residues" evidence="7">
    <location>
        <begin position="13"/>
        <end position="33"/>
    </location>
</feature>
<dbReference type="InterPro" id="IPR004869">
    <property type="entry name" value="MMPL_dom"/>
</dbReference>
<keyword evidence="4 8" id="KW-0812">Transmembrane</keyword>
<feature type="transmembrane region" description="Helical" evidence="8">
    <location>
        <begin position="186"/>
        <end position="207"/>
    </location>
</feature>
<sequence length="435" mass="46559">MKKRGQALQNDSDALKSDANKLEQRTDALEADRDELRNGSLNLSVSERIDVLESRNQSEIETVVEAVLGKSGRDNGSDQSGVFAFMPTNYEPGTTTANATMVLLTQTAESETSAQGTASDRLIESQLAVRDVTRGQYADNAYVFGAGIISDEIERSMTDSLVIVGPLALLFVLIVLVIAYRDLLDILLGVFGITLVLIWTFGFMGWTGISFSQIFIAVPVLLIGLSIDYAIHVFMRHRESREQIKGVRNSMNTALGGIASALVLVTLTAVIGFLSNLTSSVPPIREFGIVSSVGICAALVIFGVLIPALKVELDSALEARGWDRTKRAFGTGGGALGSLLSGGATAARRAPQVVLVVALLLTVAGGIGASQVDTSFSQEDFLADDPPAWMDSLPEPLAPSEYTAKSSLEYVNDHFLREDSNAVILIRGTSLTRTR</sequence>
<dbReference type="AlphaFoldDB" id="A0ABD5YHR5"/>
<feature type="transmembrane region" description="Helical" evidence="8">
    <location>
        <begin position="214"/>
        <end position="234"/>
    </location>
</feature>
<accession>A0ABD5YHR5</accession>
<evidence type="ECO:0000256" key="8">
    <source>
        <dbReference type="SAM" id="Phobius"/>
    </source>
</evidence>
<evidence type="ECO:0000259" key="9">
    <source>
        <dbReference type="PROSITE" id="PS50156"/>
    </source>
</evidence>
<dbReference type="Proteomes" id="UP001596417">
    <property type="component" value="Unassembled WGS sequence"/>
</dbReference>
<dbReference type="SUPFAM" id="SSF82866">
    <property type="entry name" value="Multidrug efflux transporter AcrB transmembrane domain"/>
    <property type="match status" value="1"/>
</dbReference>
<dbReference type="InterPro" id="IPR050545">
    <property type="entry name" value="Mycobact_MmpL"/>
</dbReference>
<evidence type="ECO:0000313" key="11">
    <source>
        <dbReference type="Proteomes" id="UP001596417"/>
    </source>
</evidence>
<dbReference type="Pfam" id="PF03176">
    <property type="entry name" value="MMPL"/>
    <property type="match status" value="1"/>
</dbReference>
<proteinExistence type="inferred from homology"/>
<feature type="transmembrane region" description="Helical" evidence="8">
    <location>
        <begin position="254"/>
        <end position="275"/>
    </location>
</feature>
<dbReference type="InterPro" id="IPR000731">
    <property type="entry name" value="SSD"/>
</dbReference>
<dbReference type="PROSITE" id="PS50156">
    <property type="entry name" value="SSD"/>
    <property type="match status" value="1"/>
</dbReference>
<evidence type="ECO:0000256" key="2">
    <source>
        <dbReference type="ARBA" id="ARBA00010157"/>
    </source>
</evidence>
<feature type="transmembrane region" description="Helical" evidence="8">
    <location>
        <begin position="287"/>
        <end position="308"/>
    </location>
</feature>
<evidence type="ECO:0000256" key="1">
    <source>
        <dbReference type="ARBA" id="ARBA00004651"/>
    </source>
</evidence>
<evidence type="ECO:0000256" key="3">
    <source>
        <dbReference type="ARBA" id="ARBA00022475"/>
    </source>
</evidence>
<evidence type="ECO:0000256" key="4">
    <source>
        <dbReference type="ARBA" id="ARBA00022692"/>
    </source>
</evidence>
<reference evidence="10 11" key="1">
    <citation type="journal article" date="2019" name="Int. J. Syst. Evol. Microbiol.">
        <title>The Global Catalogue of Microorganisms (GCM) 10K type strain sequencing project: providing services to taxonomists for standard genome sequencing and annotation.</title>
        <authorList>
            <consortium name="The Broad Institute Genomics Platform"/>
            <consortium name="The Broad Institute Genome Sequencing Center for Infectious Disease"/>
            <person name="Wu L."/>
            <person name="Ma J."/>
        </authorList>
    </citation>
    <scope>NUCLEOTIDE SEQUENCE [LARGE SCALE GENOMIC DNA]</scope>
    <source>
        <strain evidence="10 11">RDMS1</strain>
    </source>
</reference>
<evidence type="ECO:0000256" key="6">
    <source>
        <dbReference type="ARBA" id="ARBA00023136"/>
    </source>
</evidence>